<dbReference type="PANTHER" id="PTHR48413:SF1">
    <property type="entry name" value="PROTEIN HEAT-STRESS-ASSOCIATED 32"/>
    <property type="match status" value="1"/>
</dbReference>
<dbReference type="InterPro" id="IPR013785">
    <property type="entry name" value="Aldolase_TIM"/>
</dbReference>
<reference evidence="3 4" key="1">
    <citation type="journal article" date="2019" name="Int. J. Syst. Evol. Microbiol.">
        <title>Methanofervidicoccus abyssi gen. nov., sp. nov., a hydrogenotrophic methanogen, isolated from a hydrothermal vent chimney in the Mid-Cayman Spreading Center, the Caribbean Sea.</title>
        <authorList>
            <person name="Sakai S."/>
            <person name="Takaki Y."/>
            <person name="Miyazaki M."/>
            <person name="Ogawara M."/>
            <person name="Yanagawa K."/>
            <person name="Miyazaki J."/>
            <person name="Takai K."/>
        </authorList>
    </citation>
    <scope>NUCLEOTIDE SEQUENCE [LARGE SCALE GENOMIC DNA]</scope>
    <source>
        <strain evidence="3 4">HHB</strain>
    </source>
</reference>
<protein>
    <recommendedName>
        <fullName evidence="2">Phosphosulfolactate synthase</fullName>
        <ecNumber evidence="2">4.4.1.19</ecNumber>
    </recommendedName>
</protein>
<dbReference type="PANTHER" id="PTHR48413">
    <property type="match status" value="1"/>
</dbReference>
<comment type="caution">
    <text evidence="3">The sequence shown here is derived from an EMBL/GenBank/DDBJ whole genome shotgun (WGS) entry which is preliminary data.</text>
</comment>
<dbReference type="NCBIfam" id="TIGR03849">
    <property type="entry name" value="arch_ComA"/>
    <property type="match status" value="1"/>
</dbReference>
<dbReference type="InterPro" id="IPR036112">
    <property type="entry name" value="ComA_synth_sf"/>
</dbReference>
<dbReference type="Pfam" id="PF02679">
    <property type="entry name" value="ComA"/>
    <property type="match status" value="1"/>
</dbReference>
<proteinExistence type="inferred from homology"/>
<dbReference type="GO" id="GO:0043817">
    <property type="term" value="F:phosphosulfolactate synthase activity"/>
    <property type="evidence" value="ECO:0007669"/>
    <property type="project" value="UniProtKB-UniRule"/>
</dbReference>
<dbReference type="AlphaFoldDB" id="A0A401HP06"/>
<dbReference type="SUPFAM" id="SSF102110">
    <property type="entry name" value="(2r)-phospho-3-sulfolactate synthase ComA"/>
    <property type="match status" value="1"/>
</dbReference>
<name>A0A401HP06_9EURY</name>
<dbReference type="EC" id="4.4.1.19" evidence="2"/>
<evidence type="ECO:0000256" key="2">
    <source>
        <dbReference type="NCBIfam" id="TIGR03849"/>
    </source>
</evidence>
<organism evidence="3 4">
    <name type="scientific">Methanofervidicoccus abyssi</name>
    <dbReference type="NCBI Taxonomy" id="2082189"/>
    <lineage>
        <taxon>Archaea</taxon>
        <taxon>Methanobacteriati</taxon>
        <taxon>Methanobacteriota</taxon>
        <taxon>Methanomada group</taxon>
        <taxon>Methanococci</taxon>
        <taxon>Methanococcales</taxon>
        <taxon>Methanofervidicoccus</taxon>
    </lineage>
</organism>
<sequence>MKAFEFLRKSREKLGITVVLDKGLSPEFLRDYLRVCGEYITFVKFGWGTSAVIDRDIVKEKIEIYKKYGIKAYPGGTLFEVSYSKGLFEEYLKECEELGFETVEISDGSITLSLEEREDIIRKAIERGFTVLTEVGKKSVEMDRKITLEERIELINRDIDIGADYVIVEGRESGKSIGLFDSKGNVKEEDFKILVNSVPLEKVIFEAPQKNQQVYFILNIGPDVNLGNISYEDVISLETLRKGLRGDTFGKV</sequence>
<dbReference type="EMBL" id="BFAX01000001">
    <property type="protein sequence ID" value="GBF35994.1"/>
    <property type="molecule type" value="Genomic_DNA"/>
</dbReference>
<keyword evidence="4" id="KW-1185">Reference proteome</keyword>
<accession>A0A401HP06</accession>
<gene>
    <name evidence="3" type="ORF">MHHB_P0219</name>
</gene>
<dbReference type="Proteomes" id="UP000290527">
    <property type="component" value="Unassembled WGS sequence"/>
</dbReference>
<evidence type="ECO:0000313" key="4">
    <source>
        <dbReference type="Proteomes" id="UP000290527"/>
    </source>
</evidence>
<dbReference type="RefSeq" id="WP_131006778.1">
    <property type="nucleotide sequence ID" value="NZ_BFAX01000001.1"/>
</dbReference>
<evidence type="ECO:0000256" key="1">
    <source>
        <dbReference type="ARBA" id="ARBA00010424"/>
    </source>
</evidence>
<dbReference type="InterPro" id="IPR003830">
    <property type="entry name" value="ComA_synth"/>
</dbReference>
<dbReference type="Gene3D" id="3.20.20.70">
    <property type="entry name" value="Aldolase class I"/>
    <property type="match status" value="1"/>
</dbReference>
<evidence type="ECO:0000313" key="3">
    <source>
        <dbReference type="EMBL" id="GBF35994.1"/>
    </source>
</evidence>
<dbReference type="InterPro" id="IPR022370">
    <property type="entry name" value="Arch_ComA"/>
</dbReference>
<keyword evidence="3" id="KW-0456">Lyase</keyword>
<dbReference type="OrthoDB" id="6405at2157"/>
<dbReference type="GO" id="GO:0019295">
    <property type="term" value="P:coenzyme M biosynthetic process"/>
    <property type="evidence" value="ECO:0007669"/>
    <property type="project" value="InterPro"/>
</dbReference>
<comment type="similarity">
    <text evidence="1">Belongs to the phosphosulfolactate synthase family.</text>
</comment>